<dbReference type="Proteomes" id="UP000809273">
    <property type="component" value="Unassembled WGS sequence"/>
</dbReference>
<dbReference type="InterPro" id="IPR029058">
    <property type="entry name" value="AB_hydrolase_fold"/>
</dbReference>
<sequence length="256" mass="28813">MKTRLPITLFIAASITFVIPGSPAAKIPDKDATKVVVLVHGFMRTKHSMHFLERELTLQGYYVINETYPSLEKSLEENADFLNNTIVLETEKIKGDYEIYFVTYSMGGLVTRCYLNKYRPAHTVRMVMIAPPNRGAIKAEFFSEFPLSDKFLGPSGLEMARGEDFLTELCGGTPNIQFGIISGGKGDNEGYSKKIPGDDDGTVSVWSTYLKGSNDFILLNHQHTFICYYKDVIENTKNFLERGVFLVHSTPPTKER</sequence>
<evidence type="ECO:0000313" key="3">
    <source>
        <dbReference type="Proteomes" id="UP000809273"/>
    </source>
</evidence>
<protein>
    <recommendedName>
        <fullName evidence="1">DUF676 domain-containing protein</fullName>
    </recommendedName>
</protein>
<dbReference type="SUPFAM" id="SSF53474">
    <property type="entry name" value="alpha/beta-Hydrolases"/>
    <property type="match status" value="1"/>
</dbReference>
<name>A0A9D8PIK8_9DELT</name>
<evidence type="ECO:0000313" key="2">
    <source>
        <dbReference type="EMBL" id="MBN1571636.1"/>
    </source>
</evidence>
<comment type="caution">
    <text evidence="2">The sequence shown here is derived from an EMBL/GenBank/DDBJ whole genome shotgun (WGS) entry which is preliminary data.</text>
</comment>
<dbReference type="EMBL" id="JAFGIX010000003">
    <property type="protein sequence ID" value="MBN1571636.1"/>
    <property type="molecule type" value="Genomic_DNA"/>
</dbReference>
<gene>
    <name evidence="2" type="ORF">JW984_00390</name>
</gene>
<organism evidence="2 3">
    <name type="scientific">Candidatus Zymogenus saltonus</name>
    <dbReference type="NCBI Taxonomy" id="2844893"/>
    <lineage>
        <taxon>Bacteria</taxon>
        <taxon>Deltaproteobacteria</taxon>
        <taxon>Candidatus Zymogenia</taxon>
        <taxon>Candidatus Zymogeniales</taxon>
        <taxon>Candidatus Zymogenaceae</taxon>
        <taxon>Candidatus Zymogenus</taxon>
    </lineage>
</organism>
<feature type="domain" description="DUF676" evidence="1">
    <location>
        <begin position="30"/>
        <end position="119"/>
    </location>
</feature>
<reference evidence="2" key="1">
    <citation type="journal article" date="2021" name="Environ. Microbiol.">
        <title>Genomic characterization of three novel Desulfobacterota classes expand the metabolic and phylogenetic diversity of the phylum.</title>
        <authorList>
            <person name="Murphy C.L."/>
            <person name="Biggerstaff J."/>
            <person name="Eichhorn A."/>
            <person name="Ewing E."/>
            <person name="Shahan R."/>
            <person name="Soriano D."/>
            <person name="Stewart S."/>
            <person name="VanMol K."/>
            <person name="Walker R."/>
            <person name="Walters P."/>
            <person name="Elshahed M.S."/>
            <person name="Youssef N.H."/>
        </authorList>
    </citation>
    <scope>NUCLEOTIDE SEQUENCE</scope>
    <source>
        <strain evidence="2">Zod_Metabat.24</strain>
    </source>
</reference>
<reference evidence="2" key="2">
    <citation type="submission" date="2021-01" db="EMBL/GenBank/DDBJ databases">
        <authorList>
            <person name="Hahn C.R."/>
            <person name="Youssef N.H."/>
            <person name="Elshahed M."/>
        </authorList>
    </citation>
    <scope>NUCLEOTIDE SEQUENCE</scope>
    <source>
        <strain evidence="2">Zod_Metabat.24</strain>
    </source>
</reference>
<dbReference type="InterPro" id="IPR007751">
    <property type="entry name" value="DUF676_lipase-like"/>
</dbReference>
<dbReference type="PANTHER" id="PTHR37946">
    <property type="entry name" value="SLL1969 PROTEIN"/>
    <property type="match status" value="1"/>
</dbReference>
<accession>A0A9D8PIK8</accession>
<proteinExistence type="predicted"/>
<dbReference type="AlphaFoldDB" id="A0A9D8PIK8"/>
<dbReference type="Pfam" id="PF05057">
    <property type="entry name" value="DUF676"/>
    <property type="match status" value="1"/>
</dbReference>
<dbReference type="Gene3D" id="3.40.50.1820">
    <property type="entry name" value="alpha/beta hydrolase"/>
    <property type="match status" value="1"/>
</dbReference>
<dbReference type="PANTHER" id="PTHR37946:SF1">
    <property type="entry name" value="SLL1969 PROTEIN"/>
    <property type="match status" value="1"/>
</dbReference>
<evidence type="ECO:0000259" key="1">
    <source>
        <dbReference type="Pfam" id="PF05057"/>
    </source>
</evidence>